<reference evidence="2 3" key="1">
    <citation type="submission" date="2022-09" db="EMBL/GenBank/DDBJ databases">
        <authorList>
            <person name="Kop L."/>
        </authorList>
    </citation>
    <scope>NUCLEOTIDE SEQUENCE [LARGE SCALE GENOMIC DNA]</scope>
    <source>
        <strain evidence="2 3">347</strain>
    </source>
</reference>
<dbReference type="RefSeq" id="WP_282011686.1">
    <property type="nucleotide sequence ID" value="NZ_OX336137.1"/>
</dbReference>
<evidence type="ECO:0008006" key="4">
    <source>
        <dbReference type="Google" id="ProtNLM"/>
    </source>
</evidence>
<sequence length="417" mass="46656">MTKDTPVSIPADSEAESAPLWKLIPLDEYSVPVTAVASTALRKWTAFKQLFVRNEGNGGSPFKAEVELKTLPEVRLRHLVPPIDWQEVAGVLDVELEGWLDANSTDVPVRFVVLQPHAGKEEFLRSWARIHDAHWIETPTPEQILKADPHWLDEWPGADRPWVLPSLEHCFLRHANGLELVRRFLEKAASGKLGRGLIGCDSWGWAYLQRVGPPLPWSPLTLQAFDGDRLSRLFTGNEAAGGRKRRVRFLNAKTGKTILCVPPEPEREISSELTQLAARCRGNFGTARVYWSRRLRAEPDEEKTPAEEDTEGTGAKPGAKEEESVWVAQLPEDLTLPTEKDESLAFVLHALLLHNGLTAALLGELLSLPDFRVASLLRRLQSLGVVCVEGENWKVSALGYYAVRDYLGARDYLLDDF</sequence>
<accession>A0ABM9HF02</accession>
<proteinExistence type="predicted"/>
<evidence type="ECO:0000313" key="3">
    <source>
        <dbReference type="Proteomes" id="UP001157733"/>
    </source>
</evidence>
<keyword evidence="3" id="KW-1185">Reference proteome</keyword>
<evidence type="ECO:0000256" key="1">
    <source>
        <dbReference type="SAM" id="MobiDB-lite"/>
    </source>
</evidence>
<organism evidence="2 3">
    <name type="scientific">Nitrospina watsonii</name>
    <dbReference type="NCBI Taxonomy" id="1323948"/>
    <lineage>
        <taxon>Bacteria</taxon>
        <taxon>Pseudomonadati</taxon>
        <taxon>Nitrospinota/Tectimicrobiota group</taxon>
        <taxon>Nitrospinota</taxon>
        <taxon>Nitrospinia</taxon>
        <taxon>Nitrospinales</taxon>
        <taxon>Nitrospinaceae</taxon>
        <taxon>Nitrospina</taxon>
    </lineage>
</organism>
<feature type="region of interest" description="Disordered" evidence="1">
    <location>
        <begin position="298"/>
        <end position="323"/>
    </location>
</feature>
<evidence type="ECO:0000313" key="2">
    <source>
        <dbReference type="EMBL" id="CAI2718811.1"/>
    </source>
</evidence>
<dbReference type="EMBL" id="OX336137">
    <property type="protein sequence ID" value="CAI2718811.1"/>
    <property type="molecule type" value="Genomic_DNA"/>
</dbReference>
<gene>
    <name evidence="2" type="ORF">NSPWAT_1955</name>
</gene>
<dbReference type="Proteomes" id="UP001157733">
    <property type="component" value="Chromosome"/>
</dbReference>
<name>A0ABM9HF02_9BACT</name>
<protein>
    <recommendedName>
        <fullName evidence="4">MarR family transcriptional regulator</fullName>
    </recommendedName>
</protein>